<accession>A0ABV8S9B5</accession>
<dbReference type="EMBL" id="JBHSED010000013">
    <property type="protein sequence ID" value="MFC4303630.1"/>
    <property type="molecule type" value="Genomic_DNA"/>
</dbReference>
<feature type="transmembrane region" description="Helical" evidence="5">
    <location>
        <begin position="6"/>
        <end position="22"/>
    </location>
</feature>
<dbReference type="RefSeq" id="WP_204602659.1">
    <property type="nucleotide sequence ID" value="NZ_JBHSED010000013.1"/>
</dbReference>
<gene>
    <name evidence="6" type="ORF">ACFO1S_09195</name>
</gene>
<keyword evidence="3 5" id="KW-1133">Transmembrane helix</keyword>
<feature type="transmembrane region" description="Helical" evidence="5">
    <location>
        <begin position="67"/>
        <end position="85"/>
    </location>
</feature>
<name>A0ABV8S9B5_9BACL</name>
<dbReference type="InterPro" id="IPR032808">
    <property type="entry name" value="DoxX"/>
</dbReference>
<keyword evidence="4 5" id="KW-0472">Membrane</keyword>
<evidence type="ECO:0000256" key="1">
    <source>
        <dbReference type="ARBA" id="ARBA00004141"/>
    </source>
</evidence>
<comment type="caution">
    <text evidence="6">The sequence shown here is derived from an EMBL/GenBank/DDBJ whole genome shotgun (WGS) entry which is preliminary data.</text>
</comment>
<proteinExistence type="predicted"/>
<evidence type="ECO:0000256" key="5">
    <source>
        <dbReference type="SAM" id="Phobius"/>
    </source>
</evidence>
<evidence type="ECO:0000256" key="3">
    <source>
        <dbReference type="ARBA" id="ARBA00022989"/>
    </source>
</evidence>
<feature type="transmembrane region" description="Helical" evidence="5">
    <location>
        <begin position="42"/>
        <end position="61"/>
    </location>
</feature>
<reference evidence="7" key="1">
    <citation type="journal article" date="2019" name="Int. J. Syst. Evol. Microbiol.">
        <title>The Global Catalogue of Microorganisms (GCM) 10K type strain sequencing project: providing services to taxonomists for standard genome sequencing and annotation.</title>
        <authorList>
            <consortium name="The Broad Institute Genomics Platform"/>
            <consortium name="The Broad Institute Genome Sequencing Center for Infectious Disease"/>
            <person name="Wu L."/>
            <person name="Ma J."/>
        </authorList>
    </citation>
    <scope>NUCLEOTIDE SEQUENCE [LARGE SCALE GENOMIC DNA]</scope>
    <source>
        <strain evidence="7">CGMCC 4.1641</strain>
    </source>
</reference>
<protein>
    <submittedName>
        <fullName evidence="6">DoxX family protein</fullName>
    </submittedName>
</protein>
<comment type="subcellular location">
    <subcellularLocation>
        <location evidence="1">Membrane</location>
        <topology evidence="1">Multi-pass membrane protein</topology>
    </subcellularLocation>
</comment>
<organism evidence="6 7">
    <name type="scientific">Cohnella boryungensis</name>
    <dbReference type="NCBI Taxonomy" id="768479"/>
    <lineage>
        <taxon>Bacteria</taxon>
        <taxon>Bacillati</taxon>
        <taxon>Bacillota</taxon>
        <taxon>Bacilli</taxon>
        <taxon>Bacillales</taxon>
        <taxon>Paenibacillaceae</taxon>
        <taxon>Cohnella</taxon>
    </lineage>
</organism>
<evidence type="ECO:0000313" key="6">
    <source>
        <dbReference type="EMBL" id="MFC4303630.1"/>
    </source>
</evidence>
<keyword evidence="7" id="KW-1185">Reference proteome</keyword>
<sequence>MDILSYLLQGLLGLVFLGAGFSKLAGLKMHVDNFKQWNLPQWFRIVTGLVELAGAAALIVGYWEPSWAAAAGLWLGATMLVGTLVHVRAKDSVQQTFPAIVLFILPVVLFLIRMGELADFPGF</sequence>
<feature type="transmembrane region" description="Helical" evidence="5">
    <location>
        <begin position="97"/>
        <end position="115"/>
    </location>
</feature>
<dbReference type="Pfam" id="PF13564">
    <property type="entry name" value="DoxX_2"/>
    <property type="match status" value="1"/>
</dbReference>
<evidence type="ECO:0000313" key="7">
    <source>
        <dbReference type="Proteomes" id="UP001595755"/>
    </source>
</evidence>
<dbReference type="Proteomes" id="UP001595755">
    <property type="component" value="Unassembled WGS sequence"/>
</dbReference>
<keyword evidence="2 5" id="KW-0812">Transmembrane</keyword>
<evidence type="ECO:0000256" key="2">
    <source>
        <dbReference type="ARBA" id="ARBA00022692"/>
    </source>
</evidence>
<evidence type="ECO:0000256" key="4">
    <source>
        <dbReference type="ARBA" id="ARBA00023136"/>
    </source>
</evidence>